<dbReference type="GO" id="GO:0043565">
    <property type="term" value="F:sequence-specific DNA binding"/>
    <property type="evidence" value="ECO:0007669"/>
    <property type="project" value="InterPro"/>
</dbReference>
<dbReference type="PRINTS" id="PR00032">
    <property type="entry name" value="HTHARAC"/>
</dbReference>
<dbReference type="InterPro" id="IPR018060">
    <property type="entry name" value="HTH_AraC"/>
</dbReference>
<keyword evidence="3" id="KW-0804">Transcription</keyword>
<sequence>MNIQIQKLTAEGGIDAESEGHYRDITGIENTSGPHTHDFFEFFVIIEGSAYHCINGKRELLNEGALVFMRPQDVHYYEQLPGTDCRLINLSFYEKTLLDLLAYLGPGFPKESFLSAAFPIVIQLSQQEKRLLQHRMEKLYRIPQHEKQWYRAELRALLAEVYSHYLMHSVIPGVSQKPAWFLDLCKEMKKPEHFIEGVPAMIRLSGKSHAHLCRMFKEWEHETPLQYLNRIKLQYAENLLLHSDWSILDISLEAGYGNLGHFYKSFKKLFGRTPQAHRKMHHTKLTPLV</sequence>
<dbReference type="AlphaFoldDB" id="A0A3Q9IB77"/>
<accession>A0A3Q9IB77</accession>
<dbReference type="RefSeq" id="WP_127002162.1">
    <property type="nucleotide sequence ID" value="NZ_CP034346.1"/>
</dbReference>
<dbReference type="PROSITE" id="PS01124">
    <property type="entry name" value="HTH_ARAC_FAMILY_2"/>
    <property type="match status" value="1"/>
</dbReference>
<dbReference type="OrthoDB" id="9816335at2"/>
<evidence type="ECO:0000256" key="2">
    <source>
        <dbReference type="ARBA" id="ARBA00023125"/>
    </source>
</evidence>
<evidence type="ECO:0000259" key="4">
    <source>
        <dbReference type="PROSITE" id="PS01124"/>
    </source>
</evidence>
<dbReference type="PANTHER" id="PTHR43280:SF34">
    <property type="entry name" value="ARAC-FAMILY TRANSCRIPTIONAL REGULATOR"/>
    <property type="match status" value="1"/>
</dbReference>
<dbReference type="SUPFAM" id="SSF51215">
    <property type="entry name" value="Regulatory protein AraC"/>
    <property type="match status" value="1"/>
</dbReference>
<dbReference type="Gene3D" id="2.60.120.10">
    <property type="entry name" value="Jelly Rolls"/>
    <property type="match status" value="1"/>
</dbReference>
<dbReference type="InterPro" id="IPR014710">
    <property type="entry name" value="RmlC-like_jellyroll"/>
</dbReference>
<dbReference type="InterPro" id="IPR009057">
    <property type="entry name" value="Homeodomain-like_sf"/>
</dbReference>
<dbReference type="Proteomes" id="UP000270678">
    <property type="component" value="Chromosome"/>
</dbReference>
<dbReference type="Pfam" id="PF02311">
    <property type="entry name" value="AraC_binding"/>
    <property type="match status" value="1"/>
</dbReference>
<dbReference type="SMART" id="SM00342">
    <property type="entry name" value="HTH_ARAC"/>
    <property type="match status" value="1"/>
</dbReference>
<protein>
    <submittedName>
        <fullName evidence="5">Helix-turn-helix domain-containing protein</fullName>
    </submittedName>
</protein>
<evidence type="ECO:0000313" key="6">
    <source>
        <dbReference type="Proteomes" id="UP000270678"/>
    </source>
</evidence>
<organism evidence="5 6">
    <name type="scientific">Paenibacillus lutimineralis</name>
    <dbReference type="NCBI Taxonomy" id="2707005"/>
    <lineage>
        <taxon>Bacteria</taxon>
        <taxon>Bacillati</taxon>
        <taxon>Bacillota</taxon>
        <taxon>Bacilli</taxon>
        <taxon>Bacillales</taxon>
        <taxon>Paenibacillaceae</taxon>
        <taxon>Paenibacillus</taxon>
    </lineage>
</organism>
<reference evidence="6" key="1">
    <citation type="submission" date="2018-12" db="EMBL/GenBank/DDBJ databases">
        <title>Complete genome sequence of Paenibacillus sp. MBLB1234.</title>
        <authorList>
            <person name="Nam Y.-D."/>
            <person name="Kang J."/>
            <person name="Chung W.-H."/>
            <person name="Park Y.S."/>
        </authorList>
    </citation>
    <scope>NUCLEOTIDE SEQUENCE [LARGE SCALE GENOMIC DNA]</scope>
    <source>
        <strain evidence="6">MBLB1234</strain>
    </source>
</reference>
<gene>
    <name evidence="5" type="ORF">EI981_22765</name>
</gene>
<keyword evidence="1" id="KW-0805">Transcription regulation</keyword>
<dbReference type="Pfam" id="PF12833">
    <property type="entry name" value="HTH_18"/>
    <property type="match status" value="1"/>
</dbReference>
<dbReference type="EMBL" id="CP034346">
    <property type="protein sequence ID" value="AZS17003.1"/>
    <property type="molecule type" value="Genomic_DNA"/>
</dbReference>
<dbReference type="KEGG" id="plut:EI981_22765"/>
<name>A0A3Q9IB77_9BACL</name>
<keyword evidence="6" id="KW-1185">Reference proteome</keyword>
<dbReference type="Gene3D" id="1.10.10.60">
    <property type="entry name" value="Homeodomain-like"/>
    <property type="match status" value="2"/>
</dbReference>
<evidence type="ECO:0000313" key="5">
    <source>
        <dbReference type="EMBL" id="AZS17003.1"/>
    </source>
</evidence>
<dbReference type="PROSITE" id="PS00041">
    <property type="entry name" value="HTH_ARAC_FAMILY_1"/>
    <property type="match status" value="1"/>
</dbReference>
<feature type="domain" description="HTH araC/xylS-type" evidence="4">
    <location>
        <begin position="208"/>
        <end position="280"/>
    </location>
</feature>
<dbReference type="SUPFAM" id="SSF46689">
    <property type="entry name" value="Homeodomain-like"/>
    <property type="match status" value="1"/>
</dbReference>
<dbReference type="GO" id="GO:0003700">
    <property type="term" value="F:DNA-binding transcription factor activity"/>
    <property type="evidence" value="ECO:0007669"/>
    <property type="project" value="InterPro"/>
</dbReference>
<dbReference type="InterPro" id="IPR003313">
    <property type="entry name" value="AraC-bd"/>
</dbReference>
<proteinExistence type="predicted"/>
<dbReference type="InterPro" id="IPR018062">
    <property type="entry name" value="HTH_AraC-typ_CS"/>
</dbReference>
<dbReference type="PANTHER" id="PTHR43280">
    <property type="entry name" value="ARAC-FAMILY TRANSCRIPTIONAL REGULATOR"/>
    <property type="match status" value="1"/>
</dbReference>
<dbReference type="InterPro" id="IPR037923">
    <property type="entry name" value="HTH-like"/>
</dbReference>
<keyword evidence="2" id="KW-0238">DNA-binding</keyword>
<evidence type="ECO:0000256" key="3">
    <source>
        <dbReference type="ARBA" id="ARBA00023163"/>
    </source>
</evidence>
<dbReference type="InterPro" id="IPR020449">
    <property type="entry name" value="Tscrpt_reg_AraC-type_HTH"/>
</dbReference>
<evidence type="ECO:0000256" key="1">
    <source>
        <dbReference type="ARBA" id="ARBA00023015"/>
    </source>
</evidence>